<dbReference type="EMBL" id="GISG01016210">
    <property type="protein sequence ID" value="MBA4617394.1"/>
    <property type="molecule type" value="Transcribed_RNA"/>
</dbReference>
<proteinExistence type="predicted"/>
<evidence type="ECO:0000256" key="1">
    <source>
        <dbReference type="SAM" id="Phobius"/>
    </source>
</evidence>
<sequence length="111" mass="11951">MEDKRSGLEDVSSAQAVLVGALAPGVNAPTWNTLKMVFLMLGVSLVSMLALAFTSSDSPLVFHVGLLVLITLTLFLLLARFLEQTGLVSVEDQMKEIGLMPKDTKDDAKTE</sequence>
<feature type="transmembrane region" description="Helical" evidence="1">
    <location>
        <begin position="60"/>
        <end position="79"/>
    </location>
</feature>
<accession>A0A7C8YFU1</accession>
<reference evidence="2" key="2">
    <citation type="submission" date="2020-07" db="EMBL/GenBank/DDBJ databases">
        <authorList>
            <person name="Vera ALvarez R."/>
            <person name="Arias-Moreno D.M."/>
            <person name="Jimenez-Jacinto V."/>
            <person name="Jimenez-Bremont J.F."/>
            <person name="Swaminathan K."/>
            <person name="Moose S.P."/>
            <person name="Guerrero-Gonzalez M.L."/>
            <person name="Marino-Ramirez L."/>
            <person name="Landsman D."/>
            <person name="Rodriguez-Kessler M."/>
            <person name="Delgado-Sanchez P."/>
        </authorList>
    </citation>
    <scope>NUCLEOTIDE SEQUENCE</scope>
    <source>
        <tissue evidence="2">Cladode</tissue>
    </source>
</reference>
<reference evidence="2" key="1">
    <citation type="journal article" date="2013" name="J. Plant Res.">
        <title>Effect of fungi and light on seed germination of three Opuntia species from semiarid lands of central Mexico.</title>
        <authorList>
            <person name="Delgado-Sanchez P."/>
            <person name="Jimenez-Bremont J.F."/>
            <person name="Guerrero-Gonzalez Mde L."/>
            <person name="Flores J."/>
        </authorList>
    </citation>
    <scope>NUCLEOTIDE SEQUENCE</scope>
    <source>
        <tissue evidence="2">Cladode</tissue>
    </source>
</reference>
<keyword evidence="1" id="KW-0472">Membrane</keyword>
<keyword evidence="1" id="KW-1133">Transmembrane helix</keyword>
<keyword evidence="1" id="KW-0812">Transmembrane</keyword>
<dbReference type="AlphaFoldDB" id="A0A7C8YFU1"/>
<feature type="transmembrane region" description="Helical" evidence="1">
    <location>
        <begin position="36"/>
        <end position="54"/>
    </location>
</feature>
<evidence type="ECO:0000313" key="2">
    <source>
        <dbReference type="EMBL" id="MBA4617394.1"/>
    </source>
</evidence>
<protein>
    <submittedName>
        <fullName evidence="2">Uncharacterized protein</fullName>
    </submittedName>
</protein>
<name>A0A7C8YFU1_OPUST</name>
<organism evidence="2">
    <name type="scientific">Opuntia streptacantha</name>
    <name type="common">Prickly pear cactus</name>
    <name type="synonym">Opuntia cardona</name>
    <dbReference type="NCBI Taxonomy" id="393608"/>
    <lineage>
        <taxon>Eukaryota</taxon>
        <taxon>Viridiplantae</taxon>
        <taxon>Streptophyta</taxon>
        <taxon>Embryophyta</taxon>
        <taxon>Tracheophyta</taxon>
        <taxon>Spermatophyta</taxon>
        <taxon>Magnoliopsida</taxon>
        <taxon>eudicotyledons</taxon>
        <taxon>Gunneridae</taxon>
        <taxon>Pentapetalae</taxon>
        <taxon>Caryophyllales</taxon>
        <taxon>Cactineae</taxon>
        <taxon>Cactaceae</taxon>
        <taxon>Opuntioideae</taxon>
        <taxon>Opuntia</taxon>
    </lineage>
</organism>